<comment type="caution">
    <text evidence="1">The sequence shown here is derived from an EMBL/GenBank/DDBJ whole genome shotgun (WGS) entry which is preliminary data.</text>
</comment>
<reference evidence="1 2" key="1">
    <citation type="journal article" date="2012" name="J. Bacteriol.">
        <title>Genome sequence of the highly efficient arsenite-oxidizing bacterium Achromobacter arsenitoxydans SY8.</title>
        <authorList>
            <person name="Li X."/>
            <person name="Hu Y."/>
            <person name="Gong J."/>
            <person name="Lin Y."/>
            <person name="Johnstone L."/>
            <person name="Rensing C."/>
            <person name="Wang G."/>
        </authorList>
    </citation>
    <scope>NUCLEOTIDE SEQUENCE [LARGE SCALE GENOMIC DNA]</scope>
    <source>
        <strain evidence="1 2">SY8</strain>
    </source>
</reference>
<dbReference type="eggNOG" id="ENOG5032IHB">
    <property type="taxonomic scope" value="Bacteria"/>
</dbReference>
<proteinExistence type="predicted"/>
<sequence>MTWSENVIAGALARQTFNRKYLVVVPNCTWTGHECDLLVVTENLRVIDVEIKISRSDLKADAKKEKWWHRERLGYWPTVTEMRYSDWSNDLRPERIYRPARYKSTPKDWPRKVWKHYYALPKEIWHPDLLAALPSAKSGVLLLDRGGYPRPVGDAMRVECVRRASPNREATPVTPAAAVDIARLASLRMWDAFARLEQMGAA</sequence>
<dbReference type="OrthoDB" id="8654154at2"/>
<dbReference type="PATRIC" id="fig|477184.5.peg.3418"/>
<protein>
    <submittedName>
        <fullName evidence="1">Uncharacterized protein</fullName>
    </submittedName>
</protein>
<keyword evidence="2" id="KW-1185">Reference proteome</keyword>
<dbReference type="EMBL" id="AGUF01000055">
    <property type="protein sequence ID" value="EHK65276.1"/>
    <property type="molecule type" value="Genomic_DNA"/>
</dbReference>
<organism evidence="1 2">
    <name type="scientific">Achromobacter arsenitoxydans SY8</name>
    <dbReference type="NCBI Taxonomy" id="477184"/>
    <lineage>
        <taxon>Bacteria</taxon>
        <taxon>Pseudomonadati</taxon>
        <taxon>Pseudomonadota</taxon>
        <taxon>Betaproteobacteria</taxon>
        <taxon>Burkholderiales</taxon>
        <taxon>Alcaligenaceae</taxon>
        <taxon>Achromobacter</taxon>
    </lineage>
</organism>
<dbReference type="Proteomes" id="UP000003113">
    <property type="component" value="Unassembled WGS sequence"/>
</dbReference>
<accession>H0F9L1</accession>
<evidence type="ECO:0000313" key="2">
    <source>
        <dbReference type="Proteomes" id="UP000003113"/>
    </source>
</evidence>
<gene>
    <name evidence="1" type="ORF">KYC_17317</name>
</gene>
<dbReference type="AlphaFoldDB" id="H0F9L1"/>
<dbReference type="RefSeq" id="WP_008164615.1">
    <property type="nucleotide sequence ID" value="NZ_AGUF01000055.1"/>
</dbReference>
<evidence type="ECO:0000313" key="1">
    <source>
        <dbReference type="EMBL" id="EHK65276.1"/>
    </source>
</evidence>
<name>H0F9L1_9BURK</name>
<dbReference type="STRING" id="477184.KYC_17317"/>